<feature type="domain" description="CRISPR-associated protein Cmr2 N-terminal" evidence="4">
    <location>
        <begin position="249"/>
        <end position="398"/>
    </location>
</feature>
<dbReference type="AlphaFoldDB" id="A0A977KBK4"/>
<dbReference type="Pfam" id="PF12469">
    <property type="entry name" value="Cmr2_N"/>
    <property type="match status" value="1"/>
</dbReference>
<evidence type="ECO:0000256" key="2">
    <source>
        <dbReference type="ARBA" id="ARBA00023118"/>
    </source>
</evidence>
<dbReference type="Gene3D" id="3.30.70.2220">
    <property type="entry name" value="CRISPR-Cas system, Cmr2 subunit, D1 domain, cysteine cluster"/>
    <property type="match status" value="1"/>
</dbReference>
<dbReference type="GO" id="GO:0000166">
    <property type="term" value="F:nucleotide binding"/>
    <property type="evidence" value="ECO:0007669"/>
    <property type="project" value="UniProtKB-KW"/>
</dbReference>
<dbReference type="InterPro" id="IPR038242">
    <property type="entry name" value="Cmr2_N"/>
</dbReference>
<dbReference type="InterPro" id="IPR013407">
    <property type="entry name" value="CRISPR-assoc_prot_Cmr2"/>
</dbReference>
<evidence type="ECO:0000313" key="7">
    <source>
        <dbReference type="Proteomes" id="UP001063698"/>
    </source>
</evidence>
<feature type="domain" description="Cas10/Cmr2 second palm" evidence="5">
    <location>
        <begin position="726"/>
        <end position="855"/>
    </location>
</feature>
<dbReference type="GO" id="GO:0051607">
    <property type="term" value="P:defense response to virus"/>
    <property type="evidence" value="ECO:0007669"/>
    <property type="project" value="UniProtKB-KW"/>
</dbReference>
<proteinExistence type="predicted"/>
<evidence type="ECO:0000256" key="1">
    <source>
        <dbReference type="ARBA" id="ARBA00022741"/>
    </source>
</evidence>
<dbReference type="KEGG" id="ipc:IPA_01610"/>
<keyword evidence="7" id="KW-1185">Reference proteome</keyword>
<keyword evidence="2" id="KW-0051">Antiviral defense</keyword>
<evidence type="ECO:0000313" key="6">
    <source>
        <dbReference type="EMBL" id="UXD22093.1"/>
    </source>
</evidence>
<dbReference type="Proteomes" id="UP001063698">
    <property type="component" value="Chromosome"/>
</dbReference>
<protein>
    <recommendedName>
        <fullName evidence="8">Type III-B CRISPR-associated protein Cas10/Cmr2</fullName>
    </recommendedName>
</protein>
<dbReference type="InterPro" id="IPR054767">
    <property type="entry name" value="Cas10-Cmr2_palm2"/>
</dbReference>
<reference evidence="6" key="1">
    <citation type="submission" date="2013-11" db="EMBL/GenBank/DDBJ databases">
        <title>Comparative genomics of Ignicoccus.</title>
        <authorList>
            <person name="Podar M."/>
        </authorList>
    </citation>
    <scope>NUCLEOTIDE SEQUENCE</scope>
    <source>
        <strain evidence="6">DSM 13166</strain>
    </source>
</reference>
<name>A0A977KBK4_9CREN</name>
<dbReference type="Pfam" id="PF22335">
    <property type="entry name" value="Cas10-Cmr2_palm2"/>
    <property type="match status" value="1"/>
</dbReference>
<dbReference type="Gene3D" id="3.30.70.270">
    <property type="match status" value="1"/>
</dbReference>
<organism evidence="6 7">
    <name type="scientific">Ignicoccus pacificus DSM 13166</name>
    <dbReference type="NCBI Taxonomy" id="940294"/>
    <lineage>
        <taxon>Archaea</taxon>
        <taxon>Thermoproteota</taxon>
        <taxon>Thermoprotei</taxon>
        <taxon>Desulfurococcales</taxon>
        <taxon>Desulfurococcaceae</taxon>
        <taxon>Ignicoccus</taxon>
    </lineage>
</organism>
<evidence type="ECO:0000256" key="3">
    <source>
        <dbReference type="SAM" id="MobiDB-lite"/>
    </source>
</evidence>
<evidence type="ECO:0000259" key="5">
    <source>
        <dbReference type="Pfam" id="PF22335"/>
    </source>
</evidence>
<sequence length="1111" mass="128829">MITVSSKLDKTKFFKKKIVAYLHDPFHKPWIINRSEGRWAKRVSKNCEDNCEDKNNLIYKFYEERKKKSNDKKYSRKRMHEIEAIVVIKYLFASLLSEDEIIEIIEKYTGGKSKWGYDQIASSLDRWLLTKRKRENIFNFPHLVNITNPDFLHENDKEVYPLVQKMYQFYNLLKSLLGATKCDEEDSTDCLRKKYHVLYAFAEPLWYGIVGVPPVAETRVPHHTIFDHLSATAQMVNVIWNRKWKGYMIKLKIENVQEFISNSRGPVDLWASSWLVSALMWCTIREVVEKIGPDTMLLPTARFNPFYLHMVNNKFLKGLLLDNDDDLAESTPRRESNESRSKHRSHSNYLLNPEHPVMPATATLLLPPLDIAKELLEKDITSWSEYFGEKFRGCWEKFASKIFEFVKENLHDYYNTCEENRVSCELTKEKIEEMIGNTVKVPPLPLSIVEIKLEDAWKEYEDIFKKHIENNKELNELLEKYNINEGEEKSKKGNQKDELKKKLFFHWLWANKLRRESFDAVKLDLSRLNLLGNDPKVARVECRCGLPAIIKNRSDDPIKVLKRNNGEFVINSEKGIVLIREREALCPYCLIKRILGYEWYLNLGLFESLLDAALKIKTRRSVDLLNLALSTQLEELVKRERKRNGKSTDTIKVEIEEANGKKNSTDYQLDELIEKMIQTVSLENTFLKQDTVKIVRVLDPVTRNYIIVKGDILQEIKEAILKARKYYAIIRADGDNMNLILTGKLTEDPNDKNRYFESFKKSLLSKNSSEAKRIEEIINTMKDVTRFSDVLNPEEIGARRGIPTIVVTPSYLAQISYSTMVGAVIDTALIENEYEGTTIYAGGDDLLALAPVKKLNEKGAYSPPLYIWETTRAAYWGFESESLTSFEDNEEDNKIELKDGFKKITVKIKMKGDSRELPLGALAPALIAYGRKYGIAVKHYREPLVLALRDARRLADEKGKKPTKVFPDGWVIRKDGIAIAYRNIDNSTTLPNTTFAKKKLELPLANITKKGLGLIFVKDVLSRQAFYDAAEALREFDCRTCDPNIALLFEYVVRKNMRKRNCETELWLKEVVEKLMKEHGKAYASNSDKVEMVCLPKELARFLLIWSNTLR</sequence>
<keyword evidence="1" id="KW-0547">Nucleotide-binding</keyword>
<dbReference type="InterPro" id="IPR043128">
    <property type="entry name" value="Rev_trsase/Diguanyl_cyclase"/>
</dbReference>
<evidence type="ECO:0000259" key="4">
    <source>
        <dbReference type="Pfam" id="PF12469"/>
    </source>
</evidence>
<feature type="region of interest" description="Disordered" evidence="3">
    <location>
        <begin position="330"/>
        <end position="354"/>
    </location>
</feature>
<evidence type="ECO:0008006" key="8">
    <source>
        <dbReference type="Google" id="ProtNLM"/>
    </source>
</evidence>
<dbReference type="EMBL" id="CP006868">
    <property type="protein sequence ID" value="UXD22093.1"/>
    <property type="molecule type" value="Genomic_DNA"/>
</dbReference>
<dbReference type="NCBIfam" id="TIGR02577">
    <property type="entry name" value="cas_TM1794_Cmr2"/>
    <property type="match status" value="1"/>
</dbReference>
<accession>A0A977KBK4</accession>
<dbReference type="InterPro" id="IPR024615">
    <property type="entry name" value="CRISPR-assoc_Cmr2_N"/>
</dbReference>
<feature type="compositionally biased region" description="Basic and acidic residues" evidence="3">
    <location>
        <begin position="331"/>
        <end position="340"/>
    </location>
</feature>
<gene>
    <name evidence="6" type="ORF">IPA_01610</name>
</gene>